<feature type="transmembrane region" description="Helical" evidence="5">
    <location>
        <begin position="53"/>
        <end position="72"/>
    </location>
</feature>
<evidence type="ECO:0000256" key="5">
    <source>
        <dbReference type="SAM" id="Phobius"/>
    </source>
</evidence>
<dbReference type="Pfam" id="PF13519">
    <property type="entry name" value="VWA_2"/>
    <property type="match status" value="1"/>
</dbReference>
<keyword evidence="8" id="KW-1185">Reference proteome</keyword>
<feature type="transmembrane region" description="Helical" evidence="5">
    <location>
        <begin position="6"/>
        <end position="23"/>
    </location>
</feature>
<protein>
    <recommendedName>
        <fullName evidence="6">VWFA domain-containing protein</fullName>
    </recommendedName>
</protein>
<dbReference type="OrthoDB" id="9807628at2"/>
<dbReference type="AlphaFoldDB" id="A0A2P8R066"/>
<organism evidence="7 8">
    <name type="scientific">Campylobacter blaseri</name>
    <dbReference type="NCBI Taxonomy" id="2042961"/>
    <lineage>
        <taxon>Bacteria</taxon>
        <taxon>Pseudomonadati</taxon>
        <taxon>Campylobacterota</taxon>
        <taxon>Epsilonproteobacteria</taxon>
        <taxon>Campylobacterales</taxon>
        <taxon>Campylobacteraceae</taxon>
        <taxon>Campylobacter</taxon>
    </lineage>
</organism>
<evidence type="ECO:0000259" key="6">
    <source>
        <dbReference type="PROSITE" id="PS50234"/>
    </source>
</evidence>
<dbReference type="PANTHER" id="PTHR22550:SF5">
    <property type="entry name" value="LEUCINE ZIPPER PROTEIN 4"/>
    <property type="match status" value="1"/>
</dbReference>
<evidence type="ECO:0000313" key="8">
    <source>
        <dbReference type="Proteomes" id="UP000240535"/>
    </source>
</evidence>
<dbReference type="InterPro" id="IPR050768">
    <property type="entry name" value="UPF0353/GerABKA_families"/>
</dbReference>
<evidence type="ECO:0000256" key="4">
    <source>
        <dbReference type="ARBA" id="ARBA00023136"/>
    </source>
</evidence>
<dbReference type="InterPro" id="IPR002035">
    <property type="entry name" value="VWF_A"/>
</dbReference>
<dbReference type="RefSeq" id="WP_106871265.1">
    <property type="nucleotide sequence ID" value="NZ_CP053841.1"/>
</dbReference>
<keyword evidence="1" id="KW-1003">Cell membrane</keyword>
<gene>
    <name evidence="7" type="ORF">CQ405_04845</name>
</gene>
<keyword evidence="3 5" id="KW-1133">Transmembrane helix</keyword>
<dbReference type="EMBL" id="PDHH01000004">
    <property type="protein sequence ID" value="PSM51896.1"/>
    <property type="molecule type" value="Genomic_DNA"/>
</dbReference>
<dbReference type="Proteomes" id="UP000240535">
    <property type="component" value="Unassembled WGS sequence"/>
</dbReference>
<feature type="transmembrane region" description="Helical" evidence="5">
    <location>
        <begin position="288"/>
        <end position="307"/>
    </location>
</feature>
<dbReference type="PANTHER" id="PTHR22550">
    <property type="entry name" value="SPORE GERMINATION PROTEIN"/>
    <property type="match status" value="1"/>
</dbReference>
<dbReference type="SUPFAM" id="SSF53300">
    <property type="entry name" value="vWA-like"/>
    <property type="match status" value="1"/>
</dbReference>
<reference evidence="8" key="1">
    <citation type="submission" date="2017-10" db="EMBL/GenBank/DDBJ databases">
        <title>Campylobacter species from seals.</title>
        <authorList>
            <person name="Gilbert M.J."/>
            <person name="Zomer A.L."/>
            <person name="Timmerman A.J."/>
            <person name="Duim B."/>
            <person name="Wagenaar J.A."/>
        </authorList>
    </citation>
    <scope>NUCLEOTIDE SEQUENCE [LARGE SCALE GENOMIC DNA]</scope>
    <source>
        <strain evidence="8">17S00004-5</strain>
    </source>
</reference>
<dbReference type="PROSITE" id="PS50234">
    <property type="entry name" value="VWFA"/>
    <property type="match status" value="1"/>
</dbReference>
<evidence type="ECO:0000256" key="3">
    <source>
        <dbReference type="ARBA" id="ARBA00022989"/>
    </source>
</evidence>
<name>A0A2P8R066_9BACT</name>
<dbReference type="SMART" id="SM00327">
    <property type="entry name" value="VWA"/>
    <property type="match status" value="1"/>
</dbReference>
<dbReference type="Gene3D" id="3.40.50.410">
    <property type="entry name" value="von Willebrand factor, type A domain"/>
    <property type="match status" value="1"/>
</dbReference>
<keyword evidence="4 5" id="KW-0472">Membrane</keyword>
<accession>A0A2P8R066</accession>
<evidence type="ECO:0000256" key="2">
    <source>
        <dbReference type="ARBA" id="ARBA00022692"/>
    </source>
</evidence>
<comment type="caution">
    <text evidence="7">The sequence shown here is derived from an EMBL/GenBank/DDBJ whole genome shotgun (WGS) entry which is preliminary data.</text>
</comment>
<dbReference type="InterPro" id="IPR036465">
    <property type="entry name" value="vWFA_dom_sf"/>
</dbReference>
<sequence>MSILNPYYLILLIIPFLLIFFIAKKRDFNSYFSKDVLKEIQIKKYGFSKKTRSYCLIAALIFAILALSRPYIDNGKIKIKSEQVDVAIGLDVSQSMSVDDIYPNRLEFSKRKIFAFMENAFDKDVSLIGFSSRAFLVSPLTNDFNSLKYLVENLKFSHLNLKGTSIMSLLEATNTMFKDEKNKILIIFTDGGDNEDFSKEIRYAKSNNIAVFVYLTATEKGSLFKADNGDVVLLKANENIRNLALETGGAFVRFSLSNEDMKELNSLTSAKFKNQEEKEKTIYNRQELFYYPLILAIIFFIMANFSLMDRRKI</sequence>
<feature type="domain" description="VWFA" evidence="6">
    <location>
        <begin position="85"/>
        <end position="271"/>
    </location>
</feature>
<evidence type="ECO:0000256" key="1">
    <source>
        <dbReference type="ARBA" id="ARBA00022475"/>
    </source>
</evidence>
<proteinExistence type="predicted"/>
<evidence type="ECO:0000313" key="7">
    <source>
        <dbReference type="EMBL" id="PSM51896.1"/>
    </source>
</evidence>
<keyword evidence="2 5" id="KW-0812">Transmembrane</keyword>